<evidence type="ECO:0000256" key="3">
    <source>
        <dbReference type="ARBA" id="ARBA00022723"/>
    </source>
</evidence>
<dbReference type="Proteomes" id="UP000005753">
    <property type="component" value="Chromosome"/>
</dbReference>
<keyword evidence="5" id="KW-1185">Reference proteome</keyword>
<dbReference type="Pfam" id="PF01501">
    <property type="entry name" value="Glyco_transf_8"/>
    <property type="match status" value="1"/>
</dbReference>
<reference evidence="4 5" key="1">
    <citation type="submission" date="2010-08" db="EMBL/GenBank/DDBJ databases">
        <authorList>
            <consortium name="US DOE Joint Genome Institute (JGI-PGF)"/>
            <person name="Lucas S."/>
            <person name="Copeland A."/>
            <person name="Lapidus A."/>
            <person name="Cheng J.-F."/>
            <person name="Bruce D."/>
            <person name="Goodwin L."/>
            <person name="Pitluck S."/>
            <person name="Land M.L."/>
            <person name="Hauser L."/>
            <person name="Chang Y.-J."/>
            <person name="Anderson I.J."/>
            <person name="Johnson E."/>
            <person name="Mulhopadhyay B."/>
            <person name="Kyrpides N."/>
            <person name="Woyke T.J."/>
        </authorList>
    </citation>
    <scope>NUCLEOTIDE SEQUENCE [LARGE SCALE GENOMIC DNA]</scope>
    <source>
        <strain evidence="4 5">6</strain>
    </source>
</reference>
<keyword evidence="1" id="KW-0328">Glycosyltransferase</keyword>
<dbReference type="eggNOG" id="COG1442">
    <property type="taxonomic scope" value="Bacteria"/>
</dbReference>
<dbReference type="EMBL" id="CM001487">
    <property type="protein sequence ID" value="EIM56174.1"/>
    <property type="molecule type" value="Genomic_DNA"/>
</dbReference>
<dbReference type="PANTHER" id="PTHR13778">
    <property type="entry name" value="GLYCOSYLTRANSFERASE 8 DOMAIN-CONTAINING PROTEIN"/>
    <property type="match status" value="1"/>
</dbReference>
<dbReference type="GO" id="GO:0046872">
    <property type="term" value="F:metal ion binding"/>
    <property type="evidence" value="ECO:0007669"/>
    <property type="project" value="UniProtKB-KW"/>
</dbReference>
<dbReference type="InterPro" id="IPR050748">
    <property type="entry name" value="Glycosyltrans_8_dom-fam"/>
</dbReference>
<protein>
    <submittedName>
        <fullName evidence="4">LPS:glycosyltransferase</fullName>
    </submittedName>
</protein>
<organism evidence="4 5">
    <name type="scientific">Eubacterium cellulosolvens (strain ATCC 43171 / JCM 9499 / 6)</name>
    <name type="common">Cillobacterium cellulosolvens</name>
    <dbReference type="NCBI Taxonomy" id="633697"/>
    <lineage>
        <taxon>Bacteria</taxon>
        <taxon>Bacillati</taxon>
        <taxon>Bacillota</taxon>
        <taxon>Clostridia</taxon>
        <taxon>Eubacteriales</taxon>
        <taxon>Eubacteriaceae</taxon>
        <taxon>Eubacterium</taxon>
    </lineage>
</organism>
<gene>
    <name evidence="4" type="ORF">EubceDRAFT1_0314</name>
</gene>
<evidence type="ECO:0000313" key="5">
    <source>
        <dbReference type="Proteomes" id="UP000005753"/>
    </source>
</evidence>
<proteinExistence type="predicted"/>
<accession>I5AQV1</accession>
<dbReference type="InterPro" id="IPR002495">
    <property type="entry name" value="Glyco_trans_8"/>
</dbReference>
<reference evidence="4 5" key="2">
    <citation type="submission" date="2012-02" db="EMBL/GenBank/DDBJ databases">
        <title>Improved High-Quality Draft sequence of Eubacterium cellulosolvens 6.</title>
        <authorList>
            <consortium name="US DOE Joint Genome Institute"/>
            <person name="Lucas S."/>
            <person name="Han J."/>
            <person name="Lapidus A."/>
            <person name="Cheng J.-F."/>
            <person name="Goodwin L."/>
            <person name="Pitluck S."/>
            <person name="Peters L."/>
            <person name="Mikhailova N."/>
            <person name="Gu W."/>
            <person name="Detter J.C."/>
            <person name="Han C."/>
            <person name="Tapia R."/>
            <person name="Land M."/>
            <person name="Hauser L."/>
            <person name="Kyrpides N."/>
            <person name="Ivanova N."/>
            <person name="Pagani I."/>
            <person name="Johnson E."/>
            <person name="Mukhopadhyay B."/>
            <person name="Anderson I."/>
            <person name="Woyke T."/>
        </authorList>
    </citation>
    <scope>NUCLEOTIDE SEQUENCE [LARGE SCALE GENOMIC DNA]</scope>
    <source>
        <strain evidence="4 5">6</strain>
    </source>
</reference>
<dbReference type="CDD" id="cd04194">
    <property type="entry name" value="GT8_A4GalT_like"/>
    <property type="match status" value="1"/>
</dbReference>
<keyword evidence="3" id="KW-0479">Metal-binding</keyword>
<dbReference type="GO" id="GO:0016757">
    <property type="term" value="F:glycosyltransferase activity"/>
    <property type="evidence" value="ECO:0007669"/>
    <property type="project" value="UniProtKB-KW"/>
</dbReference>
<name>I5AQV1_EUBC6</name>
<evidence type="ECO:0000256" key="2">
    <source>
        <dbReference type="ARBA" id="ARBA00022679"/>
    </source>
</evidence>
<dbReference type="Gene3D" id="3.90.550.10">
    <property type="entry name" value="Spore Coat Polysaccharide Biosynthesis Protein SpsA, Chain A"/>
    <property type="match status" value="1"/>
</dbReference>
<keyword evidence="2 4" id="KW-0808">Transferase</keyword>
<dbReference type="STRING" id="633697.EubceDRAFT1_0314"/>
<sequence length="349" mass="40628">MNESRIPVFLNADDQYTVPTYITLYSMLYNHRGDEMLDVYLLTKGDLTEKNIALLNSLAEKFPKLNFEILTVDKNYDQVSINMEHLSCATLYRLMIPRIALSVSDEPIDKCIYIDTDLIVEGDIASLYHCDVEGYYLAGVADGIRLLPYNDDYKNILGIPDVNNYINAGVLLWNLKELNQAEGLRESLEEAGFRNDFPFNDQDALNSVLYGKIKELSPKFNVMPFYFCDREKAEIERLYGRNDVAEARKDPQIVHYINFKKPWIYTTTAFAGRWWKYVRMQDRSIRREYIRPFLDAHRLPRHSVARERCITVMKEIGIYWTARRLKGKVKALRNETGAHTGDLTVTEME</sequence>
<dbReference type="InterPro" id="IPR029044">
    <property type="entry name" value="Nucleotide-diphossugar_trans"/>
</dbReference>
<evidence type="ECO:0000256" key="1">
    <source>
        <dbReference type="ARBA" id="ARBA00022676"/>
    </source>
</evidence>
<dbReference type="AlphaFoldDB" id="I5AQV1"/>
<dbReference type="PANTHER" id="PTHR13778:SF47">
    <property type="entry name" value="LIPOPOLYSACCHARIDE 1,3-GALACTOSYLTRANSFERASE"/>
    <property type="match status" value="1"/>
</dbReference>
<dbReference type="HOGENOM" id="CLU_050833_0_0_9"/>
<dbReference type="SUPFAM" id="SSF53448">
    <property type="entry name" value="Nucleotide-diphospho-sugar transferases"/>
    <property type="match status" value="1"/>
</dbReference>
<evidence type="ECO:0000313" key="4">
    <source>
        <dbReference type="EMBL" id="EIM56174.1"/>
    </source>
</evidence>